<feature type="chain" id="PRO_5042209573" description="Ig-like domain-containing protein" evidence="1">
    <location>
        <begin position="19"/>
        <end position="187"/>
    </location>
</feature>
<feature type="domain" description="Ig-like" evidence="2">
    <location>
        <begin position="20"/>
        <end position="111"/>
    </location>
</feature>
<keyword evidence="1" id="KW-0732">Signal</keyword>
<sequence>MTLTISTLFLLVWKLGSAEPRVLQVFVSPIFHSLSPPMKLDRQIQLSCDVTADPPIDIAQIRWLADAVTSGYVKTNRKYTLNTQPSSGIHKHAESILTINKITANELGGYSSDDGDDIQVQDGGYASGRSDSFVHASGKPIPGDVTSFTGFKPPDTSPTHMTEWDTDGTTRPDILVWITSQFMSRFC</sequence>
<organism evidence="3 4">
    <name type="scientific">Paralvinella palmiformis</name>
    <dbReference type="NCBI Taxonomy" id="53620"/>
    <lineage>
        <taxon>Eukaryota</taxon>
        <taxon>Metazoa</taxon>
        <taxon>Spiralia</taxon>
        <taxon>Lophotrochozoa</taxon>
        <taxon>Annelida</taxon>
        <taxon>Polychaeta</taxon>
        <taxon>Sedentaria</taxon>
        <taxon>Canalipalpata</taxon>
        <taxon>Terebellida</taxon>
        <taxon>Terebelliformia</taxon>
        <taxon>Alvinellidae</taxon>
        <taxon>Paralvinella</taxon>
    </lineage>
</organism>
<accession>A0AAD9JRD0</accession>
<comment type="caution">
    <text evidence="3">The sequence shown here is derived from an EMBL/GenBank/DDBJ whole genome shotgun (WGS) entry which is preliminary data.</text>
</comment>
<feature type="signal peptide" evidence="1">
    <location>
        <begin position="1"/>
        <end position="18"/>
    </location>
</feature>
<dbReference type="PROSITE" id="PS50835">
    <property type="entry name" value="IG_LIKE"/>
    <property type="match status" value="1"/>
</dbReference>
<evidence type="ECO:0000256" key="1">
    <source>
        <dbReference type="SAM" id="SignalP"/>
    </source>
</evidence>
<evidence type="ECO:0000313" key="4">
    <source>
        <dbReference type="Proteomes" id="UP001208570"/>
    </source>
</evidence>
<evidence type="ECO:0000259" key="2">
    <source>
        <dbReference type="PROSITE" id="PS50835"/>
    </source>
</evidence>
<evidence type="ECO:0000313" key="3">
    <source>
        <dbReference type="EMBL" id="KAK2157801.1"/>
    </source>
</evidence>
<keyword evidence="4" id="KW-1185">Reference proteome</keyword>
<name>A0AAD9JRD0_9ANNE</name>
<reference evidence="3" key="1">
    <citation type="journal article" date="2023" name="Mol. Biol. Evol.">
        <title>Third-Generation Sequencing Reveals the Adaptive Role of the Epigenome in Three Deep-Sea Polychaetes.</title>
        <authorList>
            <person name="Perez M."/>
            <person name="Aroh O."/>
            <person name="Sun Y."/>
            <person name="Lan Y."/>
            <person name="Juniper S.K."/>
            <person name="Young C.R."/>
            <person name="Angers B."/>
            <person name="Qian P.Y."/>
        </authorList>
    </citation>
    <scope>NUCLEOTIDE SEQUENCE</scope>
    <source>
        <strain evidence="3">P08H-3</strain>
    </source>
</reference>
<protein>
    <recommendedName>
        <fullName evidence="2">Ig-like domain-containing protein</fullName>
    </recommendedName>
</protein>
<dbReference type="InterPro" id="IPR007110">
    <property type="entry name" value="Ig-like_dom"/>
</dbReference>
<gene>
    <name evidence="3" type="ORF">LSH36_184g03038</name>
</gene>
<dbReference type="Proteomes" id="UP001208570">
    <property type="component" value="Unassembled WGS sequence"/>
</dbReference>
<dbReference type="EMBL" id="JAODUP010000184">
    <property type="protein sequence ID" value="KAK2157801.1"/>
    <property type="molecule type" value="Genomic_DNA"/>
</dbReference>
<dbReference type="AlphaFoldDB" id="A0AAD9JRD0"/>
<proteinExistence type="predicted"/>